<evidence type="ECO:0000313" key="3">
    <source>
        <dbReference type="Proteomes" id="UP000324800"/>
    </source>
</evidence>
<organism evidence="2 3">
    <name type="scientific">Streblomastix strix</name>
    <dbReference type="NCBI Taxonomy" id="222440"/>
    <lineage>
        <taxon>Eukaryota</taxon>
        <taxon>Metamonada</taxon>
        <taxon>Preaxostyla</taxon>
        <taxon>Oxymonadida</taxon>
        <taxon>Streblomastigidae</taxon>
        <taxon>Streblomastix</taxon>
    </lineage>
</organism>
<name>A0A5J4T9I7_9EUKA</name>
<protein>
    <submittedName>
        <fullName evidence="2">Uncharacterized protein</fullName>
    </submittedName>
</protein>
<dbReference type="AlphaFoldDB" id="A0A5J4T9I7"/>
<dbReference type="EMBL" id="SNRW01036484">
    <property type="protein sequence ID" value="KAA6354341.1"/>
    <property type="molecule type" value="Genomic_DNA"/>
</dbReference>
<reference evidence="2 3" key="1">
    <citation type="submission" date="2019-03" db="EMBL/GenBank/DDBJ databases">
        <title>Single cell metagenomics reveals metabolic interactions within the superorganism composed of flagellate Streblomastix strix and complex community of Bacteroidetes bacteria on its surface.</title>
        <authorList>
            <person name="Treitli S.C."/>
            <person name="Kolisko M."/>
            <person name="Husnik F."/>
            <person name="Keeling P."/>
            <person name="Hampl V."/>
        </authorList>
    </citation>
    <scope>NUCLEOTIDE SEQUENCE [LARGE SCALE GENOMIC DNA]</scope>
    <source>
        <strain evidence="2">ST1C</strain>
    </source>
</reference>
<dbReference type="Proteomes" id="UP000324800">
    <property type="component" value="Unassembled WGS sequence"/>
</dbReference>
<evidence type="ECO:0000313" key="2">
    <source>
        <dbReference type="EMBL" id="KAA6354341.1"/>
    </source>
</evidence>
<evidence type="ECO:0000256" key="1">
    <source>
        <dbReference type="SAM" id="MobiDB-lite"/>
    </source>
</evidence>
<feature type="compositionally biased region" description="Low complexity" evidence="1">
    <location>
        <begin position="125"/>
        <end position="146"/>
    </location>
</feature>
<feature type="region of interest" description="Disordered" evidence="1">
    <location>
        <begin position="1"/>
        <end position="41"/>
    </location>
</feature>
<feature type="compositionally biased region" description="Polar residues" evidence="1">
    <location>
        <begin position="151"/>
        <end position="172"/>
    </location>
</feature>
<feature type="region of interest" description="Disordered" evidence="1">
    <location>
        <begin position="73"/>
        <end position="172"/>
    </location>
</feature>
<feature type="compositionally biased region" description="Polar residues" evidence="1">
    <location>
        <begin position="81"/>
        <end position="117"/>
    </location>
</feature>
<comment type="caution">
    <text evidence="2">The sequence shown here is derived from an EMBL/GenBank/DDBJ whole genome shotgun (WGS) entry which is preliminary data.</text>
</comment>
<proteinExistence type="predicted"/>
<gene>
    <name evidence="2" type="ORF">EZS28_050132</name>
</gene>
<sequence length="249" mass="27919">MRRSISSQNRAQSARSANAGGTLSSQSSVSSQGNEYNHLIDPVLVKKLNDRQQDKEKERRDKLLLSPIVQVSEKQEKMERITSQQRSRSVNKAISPRVNTYNNNTSYILQGVSASQSPKPPHNISQSQSPQPQLQPQPLQSFSLSPMPIPTKNQLANSPMNATSPQTNSNPVFTQFTSQLQPFQYHYSDETNQQSSKDQRDLKQPIVSYQTSYQHSSIQEQIYLGLTGPGFQSRNILSPMRGNIKSSNT</sequence>
<feature type="compositionally biased region" description="Low complexity" evidence="1">
    <location>
        <begin position="1"/>
        <end position="32"/>
    </location>
</feature>
<feature type="non-terminal residue" evidence="2">
    <location>
        <position position="249"/>
    </location>
</feature>
<accession>A0A5J4T9I7</accession>